<feature type="region of interest" description="Disordered" evidence="3">
    <location>
        <begin position="240"/>
        <end position="312"/>
    </location>
</feature>
<evidence type="ECO:0000313" key="5">
    <source>
        <dbReference type="EMBL" id="KAF2163678.1"/>
    </source>
</evidence>
<dbReference type="GO" id="GO:0022857">
    <property type="term" value="F:transmembrane transporter activity"/>
    <property type="evidence" value="ECO:0007669"/>
    <property type="project" value="InterPro"/>
</dbReference>
<evidence type="ECO:0000256" key="4">
    <source>
        <dbReference type="SAM" id="Phobius"/>
    </source>
</evidence>
<dbReference type="GeneID" id="54561135"/>
<dbReference type="InterPro" id="IPR050327">
    <property type="entry name" value="Proton-linked_MCT"/>
</dbReference>
<dbReference type="PANTHER" id="PTHR11360">
    <property type="entry name" value="MONOCARBOXYLATE TRANSPORTER"/>
    <property type="match status" value="1"/>
</dbReference>
<dbReference type="Gene3D" id="1.20.1250.20">
    <property type="entry name" value="MFS general substrate transporter like domains"/>
    <property type="match status" value="1"/>
</dbReference>
<keyword evidence="4" id="KW-1133">Transmembrane helix</keyword>
<feature type="transmembrane region" description="Helical" evidence="4">
    <location>
        <begin position="445"/>
        <end position="467"/>
    </location>
</feature>
<evidence type="ECO:0000256" key="1">
    <source>
        <dbReference type="ARBA" id="ARBA00004141"/>
    </source>
</evidence>
<evidence type="ECO:0000256" key="3">
    <source>
        <dbReference type="SAM" id="MobiDB-lite"/>
    </source>
</evidence>
<evidence type="ECO:0000256" key="2">
    <source>
        <dbReference type="ARBA" id="ARBA00006727"/>
    </source>
</evidence>
<feature type="transmembrane region" description="Helical" evidence="4">
    <location>
        <begin position="474"/>
        <end position="493"/>
    </location>
</feature>
<dbReference type="PANTHER" id="PTHR11360:SF130">
    <property type="entry name" value="MAJOR FACILITATOR SUPERFAMILY (MFS) PROFILE DOMAIN-CONTAINING PROTEIN-RELATED"/>
    <property type="match status" value="1"/>
</dbReference>
<protein>
    <recommendedName>
        <fullName evidence="7">Major facilitator superfamily (MFS) profile domain-containing protein</fullName>
    </recommendedName>
</protein>
<dbReference type="AlphaFoldDB" id="A0A6A6CBT8"/>
<feature type="compositionally biased region" description="Acidic residues" evidence="3">
    <location>
        <begin position="22"/>
        <end position="37"/>
    </location>
</feature>
<dbReference type="GO" id="GO:0016020">
    <property type="term" value="C:membrane"/>
    <property type="evidence" value="ECO:0007669"/>
    <property type="project" value="UniProtKB-SubCell"/>
</dbReference>
<gene>
    <name evidence="5" type="ORF">M409DRAFT_25866</name>
</gene>
<proteinExistence type="inferred from homology"/>
<organism evidence="5 6">
    <name type="scientific">Zasmidium cellare ATCC 36951</name>
    <dbReference type="NCBI Taxonomy" id="1080233"/>
    <lineage>
        <taxon>Eukaryota</taxon>
        <taxon>Fungi</taxon>
        <taxon>Dikarya</taxon>
        <taxon>Ascomycota</taxon>
        <taxon>Pezizomycotina</taxon>
        <taxon>Dothideomycetes</taxon>
        <taxon>Dothideomycetidae</taxon>
        <taxon>Mycosphaerellales</taxon>
        <taxon>Mycosphaerellaceae</taxon>
        <taxon>Zasmidium</taxon>
    </lineage>
</organism>
<keyword evidence="6" id="KW-1185">Reference proteome</keyword>
<accession>A0A6A6CBT8</accession>
<evidence type="ECO:0008006" key="7">
    <source>
        <dbReference type="Google" id="ProtNLM"/>
    </source>
</evidence>
<feature type="compositionally biased region" description="Polar residues" evidence="3">
    <location>
        <begin position="121"/>
        <end position="136"/>
    </location>
</feature>
<feature type="transmembrane region" description="Helical" evidence="4">
    <location>
        <begin position="345"/>
        <end position="366"/>
    </location>
</feature>
<feature type="transmembrane region" description="Helical" evidence="4">
    <location>
        <begin position="505"/>
        <end position="525"/>
    </location>
</feature>
<dbReference type="Pfam" id="PF07690">
    <property type="entry name" value="MFS_1"/>
    <property type="match status" value="1"/>
</dbReference>
<feature type="transmembrane region" description="Helical" evidence="4">
    <location>
        <begin position="624"/>
        <end position="646"/>
    </location>
</feature>
<dbReference type="Proteomes" id="UP000799537">
    <property type="component" value="Unassembled WGS sequence"/>
</dbReference>
<feature type="compositionally biased region" description="Basic and acidic residues" evidence="3">
    <location>
        <begin position="60"/>
        <end position="70"/>
    </location>
</feature>
<keyword evidence="4" id="KW-0472">Membrane</keyword>
<reference evidence="5" key="1">
    <citation type="journal article" date="2020" name="Stud. Mycol.">
        <title>101 Dothideomycetes genomes: a test case for predicting lifestyles and emergence of pathogens.</title>
        <authorList>
            <person name="Haridas S."/>
            <person name="Albert R."/>
            <person name="Binder M."/>
            <person name="Bloem J."/>
            <person name="Labutti K."/>
            <person name="Salamov A."/>
            <person name="Andreopoulos B."/>
            <person name="Baker S."/>
            <person name="Barry K."/>
            <person name="Bills G."/>
            <person name="Bluhm B."/>
            <person name="Cannon C."/>
            <person name="Castanera R."/>
            <person name="Culley D."/>
            <person name="Daum C."/>
            <person name="Ezra D."/>
            <person name="Gonzalez J."/>
            <person name="Henrissat B."/>
            <person name="Kuo A."/>
            <person name="Liang C."/>
            <person name="Lipzen A."/>
            <person name="Lutzoni F."/>
            <person name="Magnuson J."/>
            <person name="Mondo S."/>
            <person name="Nolan M."/>
            <person name="Ohm R."/>
            <person name="Pangilinan J."/>
            <person name="Park H.-J."/>
            <person name="Ramirez L."/>
            <person name="Alfaro M."/>
            <person name="Sun H."/>
            <person name="Tritt A."/>
            <person name="Yoshinaga Y."/>
            <person name="Zwiers L.-H."/>
            <person name="Turgeon B."/>
            <person name="Goodwin S."/>
            <person name="Spatafora J."/>
            <person name="Crous P."/>
            <person name="Grigoriev I."/>
        </authorList>
    </citation>
    <scope>NUCLEOTIDE SEQUENCE</scope>
    <source>
        <strain evidence="5">ATCC 36951</strain>
    </source>
</reference>
<dbReference type="RefSeq" id="XP_033664567.1">
    <property type="nucleotide sequence ID" value="XM_033807863.1"/>
</dbReference>
<dbReference type="OrthoDB" id="6499973at2759"/>
<sequence length="767" mass="83899">MAPRNIYSWVEDLRGPLKSPYSDDDDISTSMGEEEAEREWQSAKARATLEGKYLSFADAHADVNDPWKIGDDEESDDDKKRSMEAREDCRPEVAPEPLRPNRSDTTKVHKLHEIAEPVGNEETQNWSKAPSATIKPSESIEDLQKTSNARTNSADHSRSPTEKPLSQAWTLTPSDVPYRPSRLINRDSQKTTVSNERGSESAPIASMLGSPYRSVKDVSDVESVHTGFEATAAELVTRPSSVYQPNRNRDTIQPGDSISCAPSREPTLIPSRRSTAGVSVGDRISYPPQLPPTLHTSPRTSRDPLPRYSISDPSRDVEMQPIYSVPLDKLPEPYKPEEPLNGRTAWLQALAGFLVVFNCWGITNAYGLFQAYYEQYYLSGTSASSIAWIGSTQLCLVFSLGVPIGRLVDKGYFKEVFHSGTFVIFLGLLSTAFCKTLPTLWLTQGLLTGIGMGMVFCSGLVAMMTWFDEKHLSMAMGLCAAGSCVGGIVYVLVARSLLMSQGFRTTMLVLMAIEAVTMLPANRIFRMRGQKHRDSRLGHRISRVAPPSPTRRRGWRTFTEASYLLVAGGMFFSFMGVYFGFVYIISYGGKVLHMSHTGATNLLIFMLLANLPGRFLPALISDKCIGPLNTIIPSLFLSSGVVWLWAASTPNTAALTVIACFYGFVSAGVQVLYAPTMYSFCVERHGDGEEVGTDKIGIRAGGISTCIGLACLIGTPIGGALISRRMDRGLGQPFLGAQIFAGVCLLLGGFLLLGSRVAKAGWAPKRV</sequence>
<feature type="transmembrane region" description="Helical" evidence="4">
    <location>
        <begin position="652"/>
        <end position="675"/>
    </location>
</feature>
<feature type="transmembrane region" description="Helical" evidence="4">
    <location>
        <begin position="696"/>
        <end position="722"/>
    </location>
</feature>
<comment type="similarity">
    <text evidence="2">Belongs to the major facilitator superfamily. Monocarboxylate porter (TC 2.A.1.13) family.</text>
</comment>
<feature type="transmembrane region" description="Helical" evidence="4">
    <location>
        <begin position="591"/>
        <end position="612"/>
    </location>
</feature>
<dbReference type="EMBL" id="ML993607">
    <property type="protein sequence ID" value="KAF2163678.1"/>
    <property type="molecule type" value="Genomic_DNA"/>
</dbReference>
<comment type="subcellular location">
    <subcellularLocation>
        <location evidence="1">Membrane</location>
        <topology evidence="1">Multi-pass membrane protein</topology>
    </subcellularLocation>
</comment>
<name>A0A6A6CBT8_ZASCE</name>
<evidence type="ECO:0000313" key="6">
    <source>
        <dbReference type="Proteomes" id="UP000799537"/>
    </source>
</evidence>
<feature type="region of interest" description="Disordered" evidence="3">
    <location>
        <begin position="60"/>
        <end position="206"/>
    </location>
</feature>
<feature type="transmembrane region" description="Helical" evidence="4">
    <location>
        <begin position="416"/>
        <end position="433"/>
    </location>
</feature>
<dbReference type="InterPro" id="IPR011701">
    <property type="entry name" value="MFS"/>
</dbReference>
<feature type="compositionally biased region" description="Basic and acidic residues" evidence="3">
    <location>
        <begin position="77"/>
        <end position="115"/>
    </location>
</feature>
<dbReference type="InterPro" id="IPR036259">
    <property type="entry name" value="MFS_trans_sf"/>
</dbReference>
<keyword evidence="4" id="KW-0812">Transmembrane</keyword>
<dbReference type="SUPFAM" id="SSF103473">
    <property type="entry name" value="MFS general substrate transporter"/>
    <property type="match status" value="1"/>
</dbReference>
<feature type="transmembrane region" description="Helical" evidence="4">
    <location>
        <begin position="561"/>
        <end position="585"/>
    </location>
</feature>
<feature type="transmembrane region" description="Helical" evidence="4">
    <location>
        <begin position="734"/>
        <end position="753"/>
    </location>
</feature>
<feature type="transmembrane region" description="Helical" evidence="4">
    <location>
        <begin position="386"/>
        <end position="404"/>
    </location>
</feature>
<feature type="region of interest" description="Disordered" evidence="3">
    <location>
        <begin position="12"/>
        <end position="43"/>
    </location>
</feature>